<sequence>MGMDEIINAGPIEQNPATYEWACSKLESFRQVVPVALLASQISSFRAHLHLQIMYSMIWVNIGCGATLRLVRWRLQPTPGGSTTLQYEETYLRSQELAERSRKAATAVIDWISQLYGRNLLARFSFTDFHTCSAAVIILLLHCVLSLEHQSLFISPGIDALCFMAEGSKLAKNVLRLIERLQEAAQKCISLGFQDDTLDQQISPQVPPNQSLLQSQTLDVAEDVRYGSAIDDIVYDNYHSTIATIDLSFFPDLGPRLLEYSDKYLVRLGFDGFNSSFDPNLPHF</sequence>
<evidence type="ECO:0000313" key="1">
    <source>
        <dbReference type="EMBL" id="KAJ4249042.1"/>
    </source>
</evidence>
<dbReference type="Proteomes" id="UP001152049">
    <property type="component" value="Unassembled WGS sequence"/>
</dbReference>
<protein>
    <submittedName>
        <fullName evidence="1">Uncharacterized protein</fullName>
    </submittedName>
</protein>
<evidence type="ECO:0000313" key="2">
    <source>
        <dbReference type="Proteomes" id="UP001152049"/>
    </source>
</evidence>
<dbReference type="AlphaFoldDB" id="A0A9W8RR23"/>
<reference evidence="1" key="1">
    <citation type="submission" date="2022-09" db="EMBL/GenBank/DDBJ databases">
        <title>Fusarium specimens isolated from Avocado Roots.</title>
        <authorList>
            <person name="Stajich J."/>
            <person name="Roper C."/>
            <person name="Heimlech-Rivalta G."/>
        </authorList>
    </citation>
    <scope>NUCLEOTIDE SEQUENCE</scope>
    <source>
        <strain evidence="1">CF00136</strain>
    </source>
</reference>
<name>A0A9W8RR23_9HYPO</name>
<keyword evidence="2" id="KW-1185">Reference proteome</keyword>
<proteinExistence type="predicted"/>
<dbReference type="EMBL" id="JAOQAZ010000034">
    <property type="protein sequence ID" value="KAJ4249042.1"/>
    <property type="molecule type" value="Genomic_DNA"/>
</dbReference>
<gene>
    <name evidence="1" type="ORF">NW762_012373</name>
</gene>
<comment type="caution">
    <text evidence="1">The sequence shown here is derived from an EMBL/GenBank/DDBJ whole genome shotgun (WGS) entry which is preliminary data.</text>
</comment>
<dbReference type="OrthoDB" id="2283488at2759"/>
<organism evidence="1 2">
    <name type="scientific">Fusarium torreyae</name>
    <dbReference type="NCBI Taxonomy" id="1237075"/>
    <lineage>
        <taxon>Eukaryota</taxon>
        <taxon>Fungi</taxon>
        <taxon>Dikarya</taxon>
        <taxon>Ascomycota</taxon>
        <taxon>Pezizomycotina</taxon>
        <taxon>Sordariomycetes</taxon>
        <taxon>Hypocreomycetidae</taxon>
        <taxon>Hypocreales</taxon>
        <taxon>Nectriaceae</taxon>
        <taxon>Fusarium</taxon>
    </lineage>
</organism>
<accession>A0A9W8RR23</accession>